<dbReference type="CTD" id="79029"/>
<dbReference type="GO" id="GO:0030970">
    <property type="term" value="P:retrograde protein transport, ER to cytosol"/>
    <property type="evidence" value="ECO:0007669"/>
    <property type="project" value="TreeGrafter"/>
</dbReference>
<evidence type="ECO:0000256" key="2">
    <source>
        <dbReference type="ARBA" id="ARBA00022840"/>
    </source>
</evidence>
<organism evidence="4 5">
    <name type="scientific">Salvelinus namaycush</name>
    <name type="common">Lake trout</name>
    <name type="synonym">Salmo namaycush</name>
    <dbReference type="NCBI Taxonomy" id="8040"/>
    <lineage>
        <taxon>Eukaryota</taxon>
        <taxon>Metazoa</taxon>
        <taxon>Chordata</taxon>
        <taxon>Craniata</taxon>
        <taxon>Vertebrata</taxon>
        <taxon>Euteleostomi</taxon>
        <taxon>Actinopterygii</taxon>
        <taxon>Neopterygii</taxon>
        <taxon>Teleostei</taxon>
        <taxon>Protacanthopterygii</taxon>
        <taxon>Salmoniformes</taxon>
        <taxon>Salmonidae</taxon>
        <taxon>Salmoninae</taxon>
        <taxon>Salvelinus</taxon>
    </lineage>
</organism>
<dbReference type="GO" id="GO:0005829">
    <property type="term" value="C:cytosol"/>
    <property type="evidence" value="ECO:0007669"/>
    <property type="project" value="TreeGrafter"/>
</dbReference>
<reference evidence="5" key="1">
    <citation type="submission" date="2025-08" db="UniProtKB">
        <authorList>
            <consortium name="RefSeq"/>
        </authorList>
    </citation>
    <scope>IDENTIFICATION</scope>
    <source>
        <tissue evidence="5">White muscle</tissue>
    </source>
</reference>
<dbReference type="GO" id="GO:0034098">
    <property type="term" value="C:VCP-NPL4-UFD1 AAA ATPase complex"/>
    <property type="evidence" value="ECO:0007669"/>
    <property type="project" value="TreeGrafter"/>
</dbReference>
<dbReference type="SUPFAM" id="SSF52540">
    <property type="entry name" value="P-loop containing nucleoside triphosphate hydrolases"/>
    <property type="match status" value="2"/>
</dbReference>
<dbReference type="RefSeq" id="XP_038825352.1">
    <property type="nucleotide sequence ID" value="XM_038969424.1"/>
</dbReference>
<dbReference type="PANTHER" id="PTHR23077:SF194">
    <property type="entry name" value="ATPASE FAMILY GENE 2 PROTEIN HOMOLOG B"/>
    <property type="match status" value="1"/>
</dbReference>
<dbReference type="FunFam" id="3.40.50.300:FF:001081">
    <property type="entry name" value="Spermatogenesis-associated protein 5-like protein 1"/>
    <property type="match status" value="1"/>
</dbReference>
<dbReference type="PANTHER" id="PTHR23077">
    <property type="entry name" value="AAA-FAMILY ATPASE"/>
    <property type="match status" value="1"/>
</dbReference>
<dbReference type="GO" id="GO:0005634">
    <property type="term" value="C:nucleus"/>
    <property type="evidence" value="ECO:0007669"/>
    <property type="project" value="TreeGrafter"/>
</dbReference>
<evidence type="ECO:0000259" key="3">
    <source>
        <dbReference type="SMART" id="SM00382"/>
    </source>
</evidence>
<dbReference type="Gene3D" id="1.10.8.60">
    <property type="match status" value="2"/>
</dbReference>
<dbReference type="FunFam" id="3.40.50.300:FF:001161">
    <property type="entry name" value="spermatogenesis-associated protein 5-like protein 1"/>
    <property type="match status" value="1"/>
</dbReference>
<feature type="domain" description="AAA+ ATPase" evidence="3">
    <location>
        <begin position="237"/>
        <end position="375"/>
    </location>
</feature>
<dbReference type="GO" id="GO:0005524">
    <property type="term" value="F:ATP binding"/>
    <property type="evidence" value="ECO:0007669"/>
    <property type="project" value="UniProtKB-KW"/>
</dbReference>
<evidence type="ECO:0000313" key="5">
    <source>
        <dbReference type="RefSeq" id="XP_038825352.1"/>
    </source>
</evidence>
<dbReference type="InterPro" id="IPR003960">
    <property type="entry name" value="ATPase_AAA_CS"/>
</dbReference>
<dbReference type="GO" id="GO:0031593">
    <property type="term" value="F:polyubiquitin modification-dependent protein binding"/>
    <property type="evidence" value="ECO:0007669"/>
    <property type="project" value="TreeGrafter"/>
</dbReference>
<dbReference type="GO" id="GO:0016887">
    <property type="term" value="F:ATP hydrolysis activity"/>
    <property type="evidence" value="ECO:0007669"/>
    <property type="project" value="InterPro"/>
</dbReference>
<sequence>MEEEVSLRVLPMDPEDRGTQRVRLGPGLMSSLGLGLGSPVLVALSGGSCLCTAWPRPDLADGFIQIDMKCCSSNLILNKATPTHLSSSPLPPSPCLSRSLTPVSCPKLKGIRITVVVQSVEFRKTTPPSFIHELVKDMLKGTYVHQKHVIDVGDHDTDIKLIVIESLNPESTVTGLVTSKTGVEIMGTRTLRYYRGQLQEQPQVLLGGLEEVSACLREMLRLPLQYPATLGSLGLSCPRGVLLAGPPGVGKTLLVRCLVGEVGASLITVRGPEVVGSRPGESEERLRAVFGRARAAAEEGPCVLFLDELDSLCPRRTGSSAPENRLVAQLLTLMDGMDQSDRFLIVGATNQPDSLDPALRRPGRFDREVVIGAPTAQQRLSILSVLCRAMPVCVSVDWAELAQRTTGYVGADLSALCREAAMLAIRHNTQGSGEQTITMEHFLSALKTVRPSCLRGSLGRTDLPAVSWDQIGGLEEVKVKLQQSIEWPMRYPEAFVRLGLSRPRGVLLYGPPGCAKTTLVRAAATSSHCCFLSVSGADLYSPYVGDSEKALAQLFRQARACAPSILFLDEVDSLIGSRSEGHVPQSAQTRLLSVLLNELDGLEYQEVCNKEVMIVAATNRPDSLDSALLRPGRLDQIIYVPPPDLQARVSILQVCTEKMPLDDDVCLEELARHTDLYSGADLENLCREAALLTLQDESMEASSIKHRYFLQSLQRMTPSLSTQQLQTYKNLFR</sequence>
<name>A0A8U0PJG7_SALNM</name>
<dbReference type="InterPro" id="IPR027417">
    <property type="entry name" value="P-loop_NTPase"/>
</dbReference>
<dbReference type="FunFam" id="1.10.8.60:FF:000038">
    <property type="entry name" value="spermatogenesis-associated protein 5-like protein 1"/>
    <property type="match status" value="1"/>
</dbReference>
<dbReference type="GO" id="GO:0051228">
    <property type="term" value="P:mitotic spindle disassembly"/>
    <property type="evidence" value="ECO:0007669"/>
    <property type="project" value="TreeGrafter"/>
</dbReference>
<dbReference type="InterPro" id="IPR003593">
    <property type="entry name" value="AAA+_ATPase"/>
</dbReference>
<dbReference type="InterPro" id="IPR003959">
    <property type="entry name" value="ATPase_AAA_core"/>
</dbReference>
<protein>
    <submittedName>
        <fullName evidence="5">Spermatogenesis-associated protein 5-like protein 1 isoform X2</fullName>
    </submittedName>
</protein>
<dbReference type="GO" id="GO:0097352">
    <property type="term" value="P:autophagosome maturation"/>
    <property type="evidence" value="ECO:0007669"/>
    <property type="project" value="TreeGrafter"/>
</dbReference>
<accession>A0A8U0PJG7</accession>
<dbReference type="Pfam" id="PF17862">
    <property type="entry name" value="AAA_lid_3"/>
    <property type="match status" value="2"/>
</dbReference>
<dbReference type="InterPro" id="IPR050168">
    <property type="entry name" value="AAA_ATPase_domain"/>
</dbReference>
<proteinExistence type="predicted"/>
<dbReference type="Gene3D" id="3.40.50.300">
    <property type="entry name" value="P-loop containing nucleotide triphosphate hydrolases"/>
    <property type="match status" value="2"/>
</dbReference>
<dbReference type="Proteomes" id="UP000808372">
    <property type="component" value="Chromosome 30"/>
</dbReference>
<dbReference type="CDD" id="cd19503">
    <property type="entry name" value="RecA-like_CDC48_NLV2_r1-like"/>
    <property type="match status" value="1"/>
</dbReference>
<gene>
    <name evidence="5" type="primary">spata5l1</name>
</gene>
<feature type="domain" description="AAA+ ATPase" evidence="3">
    <location>
        <begin position="502"/>
        <end position="644"/>
    </location>
</feature>
<dbReference type="InterPro" id="IPR041569">
    <property type="entry name" value="AAA_lid_3"/>
</dbReference>
<dbReference type="GeneID" id="120025003"/>
<evidence type="ECO:0000256" key="1">
    <source>
        <dbReference type="ARBA" id="ARBA00022741"/>
    </source>
</evidence>
<keyword evidence="1" id="KW-0547">Nucleotide-binding</keyword>
<keyword evidence="4" id="KW-1185">Reference proteome</keyword>
<dbReference type="PROSITE" id="PS00674">
    <property type="entry name" value="AAA"/>
    <property type="match status" value="1"/>
</dbReference>
<dbReference type="AlphaFoldDB" id="A0A8U0PJG7"/>
<evidence type="ECO:0000313" key="4">
    <source>
        <dbReference type="Proteomes" id="UP000808372"/>
    </source>
</evidence>
<dbReference type="SMART" id="SM00382">
    <property type="entry name" value="AAA"/>
    <property type="match status" value="2"/>
</dbReference>
<dbReference type="Pfam" id="PF00004">
    <property type="entry name" value="AAA"/>
    <property type="match status" value="2"/>
</dbReference>
<keyword evidence="2" id="KW-0067">ATP-binding</keyword>